<dbReference type="Proteomes" id="UP000315439">
    <property type="component" value="Unassembled WGS sequence"/>
</dbReference>
<evidence type="ECO:0000313" key="3">
    <source>
        <dbReference type="EMBL" id="TQV89132.1"/>
    </source>
</evidence>
<proteinExistence type="predicted"/>
<dbReference type="PANTHER" id="PTHR43283">
    <property type="entry name" value="BETA-LACTAMASE-RELATED"/>
    <property type="match status" value="1"/>
</dbReference>
<keyword evidence="3" id="KW-0378">Hydrolase</keyword>
<sequence>MKKTSVIVNWVLCVCVAVWLSGCGGGSSGDQTQTPPVEYKYSPPLDIGDGWQVGDLDQLNIDPTALEILIKNIQNKFPGYLYIDSLVIAHNGQLVLEEQLRTSLDFADGWASNQDIDLHVINSVTKSYTSALIGIAIDQNLITGVDVPVHDFFQHKQPLANWSESKASITLEHWLNMQSGYNWDEWNVSYLDSTNLNSQMNNALDPIRFLLERPMATEPGTTFAYSTGISFGIGRILQLASGMSVADFLREHLLIPLNITKFDYWSLDNQLHTGSALYLTTRDMAKFGQLFLDGGVWNGARIISEDWVARSTTQRVNLNESGSFGYGYQWWMNEYHVGQQTFKSYSANGYGGQYIFVFPEIELVIAMTGSAYLDGQTSGRDIRAILQQTILPSFVNAN</sequence>
<comment type="caution">
    <text evidence="3">The sequence shown here is derived from an EMBL/GenBank/DDBJ whole genome shotgun (WGS) entry which is preliminary data.</text>
</comment>
<keyword evidence="1" id="KW-0732">Signal</keyword>
<dbReference type="EMBL" id="VIKS01000002">
    <property type="protein sequence ID" value="TQV89132.1"/>
    <property type="molecule type" value="Genomic_DNA"/>
</dbReference>
<evidence type="ECO:0000259" key="2">
    <source>
        <dbReference type="Pfam" id="PF00144"/>
    </source>
</evidence>
<dbReference type="Gene3D" id="3.40.710.10">
    <property type="entry name" value="DD-peptidase/beta-lactamase superfamily"/>
    <property type="match status" value="1"/>
</dbReference>
<dbReference type="PANTHER" id="PTHR43283:SF7">
    <property type="entry name" value="BETA-LACTAMASE-RELATED DOMAIN-CONTAINING PROTEIN"/>
    <property type="match status" value="1"/>
</dbReference>
<feature type="chain" id="PRO_5022197298" evidence="1">
    <location>
        <begin position="20"/>
        <end position="398"/>
    </location>
</feature>
<feature type="signal peptide" evidence="1">
    <location>
        <begin position="1"/>
        <end position="19"/>
    </location>
</feature>
<dbReference type="InterPro" id="IPR012338">
    <property type="entry name" value="Beta-lactam/transpept-like"/>
</dbReference>
<dbReference type="OrthoDB" id="9814204at2"/>
<accession>A0A545UI43</accession>
<evidence type="ECO:0000256" key="1">
    <source>
        <dbReference type="SAM" id="SignalP"/>
    </source>
</evidence>
<dbReference type="RefSeq" id="WP_142891982.1">
    <property type="nucleotide sequence ID" value="NZ_ML660161.1"/>
</dbReference>
<organism evidence="3 4">
    <name type="scientific">Aliikangiella coralliicola</name>
    <dbReference type="NCBI Taxonomy" id="2592383"/>
    <lineage>
        <taxon>Bacteria</taxon>
        <taxon>Pseudomonadati</taxon>
        <taxon>Pseudomonadota</taxon>
        <taxon>Gammaproteobacteria</taxon>
        <taxon>Oceanospirillales</taxon>
        <taxon>Pleioneaceae</taxon>
        <taxon>Aliikangiella</taxon>
    </lineage>
</organism>
<dbReference type="InterPro" id="IPR001466">
    <property type="entry name" value="Beta-lactam-related"/>
</dbReference>
<feature type="domain" description="Beta-lactamase-related" evidence="2">
    <location>
        <begin position="85"/>
        <end position="370"/>
    </location>
</feature>
<reference evidence="3 4" key="1">
    <citation type="submission" date="2019-07" db="EMBL/GenBank/DDBJ databases">
        <title>Draft genome for Aliikangiella sp. M105.</title>
        <authorList>
            <person name="Wang G."/>
        </authorList>
    </citation>
    <scope>NUCLEOTIDE SEQUENCE [LARGE SCALE GENOMIC DNA]</scope>
    <source>
        <strain evidence="3 4">M105</strain>
    </source>
</reference>
<gene>
    <name evidence="3" type="ORF">FLL46_03115</name>
</gene>
<protein>
    <submittedName>
        <fullName evidence="3">Serine hydrolase</fullName>
    </submittedName>
</protein>
<dbReference type="Pfam" id="PF00144">
    <property type="entry name" value="Beta-lactamase"/>
    <property type="match status" value="1"/>
</dbReference>
<dbReference type="InterPro" id="IPR050789">
    <property type="entry name" value="Diverse_Enzym_Activities"/>
</dbReference>
<dbReference type="SUPFAM" id="SSF56601">
    <property type="entry name" value="beta-lactamase/transpeptidase-like"/>
    <property type="match status" value="1"/>
</dbReference>
<keyword evidence="4" id="KW-1185">Reference proteome</keyword>
<dbReference type="GO" id="GO:0016787">
    <property type="term" value="F:hydrolase activity"/>
    <property type="evidence" value="ECO:0007669"/>
    <property type="project" value="UniProtKB-KW"/>
</dbReference>
<dbReference type="PROSITE" id="PS51257">
    <property type="entry name" value="PROKAR_LIPOPROTEIN"/>
    <property type="match status" value="1"/>
</dbReference>
<dbReference type="AlphaFoldDB" id="A0A545UI43"/>
<name>A0A545UI43_9GAMM</name>
<evidence type="ECO:0000313" key="4">
    <source>
        <dbReference type="Proteomes" id="UP000315439"/>
    </source>
</evidence>